<sequence>MSTIVSEYTYRGRRYVSLGIPTPGEPQTLHHVADGALRAAFLTDAGPEAVTALIAAAETLTVTAGDPELQPLPPLLPTAAGGQALVSGFLGTHKAKSEAIVGYNDQPPVPKWFFKGLGSWLRMPGQPLVVPAEPVVIIEEAEMALVYVNDDQGVPHYAGYTFGNDLCDIGLHRIDPGYTSSGKLCDTAFSPHLFLGEPPRAATGRVTVERAGQPAWEGKFDCGADALWFRVEDLVDRAFSFPALRRPGLVNYLLTGADLSSFHDGFHLTDGDHIVIDIASHGVVLSNPLQFGGTTSSL</sequence>
<protein>
    <submittedName>
        <fullName evidence="1">Fumarylacetoacetate (FAA) hydrolase</fullName>
    </submittedName>
</protein>
<dbReference type="GO" id="GO:0016787">
    <property type="term" value="F:hydrolase activity"/>
    <property type="evidence" value="ECO:0007669"/>
    <property type="project" value="UniProtKB-KW"/>
</dbReference>
<accession>A0ABW1F4R4</accession>
<organism evidence="1 2">
    <name type="scientific">Kitasatospora aburaviensis</name>
    <dbReference type="NCBI Taxonomy" id="67265"/>
    <lineage>
        <taxon>Bacteria</taxon>
        <taxon>Bacillati</taxon>
        <taxon>Actinomycetota</taxon>
        <taxon>Actinomycetes</taxon>
        <taxon>Kitasatosporales</taxon>
        <taxon>Streptomycetaceae</taxon>
        <taxon>Kitasatospora</taxon>
    </lineage>
</organism>
<keyword evidence="1" id="KW-0378">Hydrolase</keyword>
<evidence type="ECO:0000313" key="1">
    <source>
        <dbReference type="EMBL" id="MFC5889173.1"/>
    </source>
</evidence>
<dbReference type="RefSeq" id="WP_345328266.1">
    <property type="nucleotide sequence ID" value="NZ_BAAAVH010000016.1"/>
</dbReference>
<dbReference type="SUPFAM" id="SSF56529">
    <property type="entry name" value="FAH"/>
    <property type="match status" value="1"/>
</dbReference>
<name>A0ABW1F4R4_9ACTN</name>
<dbReference type="InterPro" id="IPR036663">
    <property type="entry name" value="Fumarylacetoacetase_C_sf"/>
</dbReference>
<dbReference type="Gene3D" id="3.90.850.10">
    <property type="entry name" value="Fumarylacetoacetase-like, C-terminal domain"/>
    <property type="match status" value="1"/>
</dbReference>
<dbReference type="Proteomes" id="UP001596067">
    <property type="component" value="Unassembled WGS sequence"/>
</dbReference>
<proteinExistence type="predicted"/>
<gene>
    <name evidence="1" type="ORF">ACFP0N_29810</name>
</gene>
<comment type="caution">
    <text evidence="1">The sequence shown here is derived from an EMBL/GenBank/DDBJ whole genome shotgun (WGS) entry which is preliminary data.</text>
</comment>
<reference evidence="2" key="1">
    <citation type="journal article" date="2019" name="Int. J. Syst. Evol. Microbiol.">
        <title>The Global Catalogue of Microorganisms (GCM) 10K type strain sequencing project: providing services to taxonomists for standard genome sequencing and annotation.</title>
        <authorList>
            <consortium name="The Broad Institute Genomics Platform"/>
            <consortium name="The Broad Institute Genome Sequencing Center for Infectious Disease"/>
            <person name="Wu L."/>
            <person name="Ma J."/>
        </authorList>
    </citation>
    <scope>NUCLEOTIDE SEQUENCE [LARGE SCALE GENOMIC DNA]</scope>
    <source>
        <strain evidence="2">CGMCC 4.1469</strain>
    </source>
</reference>
<keyword evidence="2" id="KW-1185">Reference proteome</keyword>
<evidence type="ECO:0000313" key="2">
    <source>
        <dbReference type="Proteomes" id="UP001596067"/>
    </source>
</evidence>
<dbReference type="EMBL" id="JBHSOD010000052">
    <property type="protein sequence ID" value="MFC5889173.1"/>
    <property type="molecule type" value="Genomic_DNA"/>
</dbReference>